<dbReference type="PANTHER" id="PTHR30289:SF1">
    <property type="entry name" value="PEBP (PHOSPHATIDYLETHANOLAMINE-BINDING PROTEIN) FAMILY PROTEIN"/>
    <property type="match status" value="1"/>
</dbReference>
<accession>A0A285N079</accession>
<dbReference type="Proteomes" id="UP000219036">
    <property type="component" value="Unassembled WGS sequence"/>
</dbReference>
<dbReference type="InterPro" id="IPR036610">
    <property type="entry name" value="PEBP-like_sf"/>
</dbReference>
<evidence type="ECO:0000313" key="1">
    <source>
        <dbReference type="EMBL" id="SNZ02864.1"/>
    </source>
</evidence>
<dbReference type="Gene3D" id="3.90.280.10">
    <property type="entry name" value="PEBP-like"/>
    <property type="match status" value="1"/>
</dbReference>
<evidence type="ECO:0008006" key="3">
    <source>
        <dbReference type="Google" id="ProtNLM"/>
    </source>
</evidence>
<dbReference type="CDD" id="cd00865">
    <property type="entry name" value="PEBP_bact_arch"/>
    <property type="match status" value="1"/>
</dbReference>
<protein>
    <recommendedName>
        <fullName evidence="3">Phospholipid-binding protein, PBP family</fullName>
    </recommendedName>
</protein>
<dbReference type="OrthoDB" id="9797506at2"/>
<dbReference type="InterPro" id="IPR005247">
    <property type="entry name" value="YbhB_YbcL/LppC-like"/>
</dbReference>
<gene>
    <name evidence="1" type="ORF">SAMN06265182_0230</name>
</gene>
<keyword evidence="2" id="KW-1185">Reference proteome</keyword>
<dbReference type="InterPro" id="IPR008914">
    <property type="entry name" value="PEBP"/>
</dbReference>
<dbReference type="Pfam" id="PF01161">
    <property type="entry name" value="PBP"/>
    <property type="match status" value="1"/>
</dbReference>
<dbReference type="RefSeq" id="WP_096999430.1">
    <property type="nucleotide sequence ID" value="NZ_OBEI01000001.1"/>
</dbReference>
<evidence type="ECO:0000313" key="2">
    <source>
        <dbReference type="Proteomes" id="UP000219036"/>
    </source>
</evidence>
<dbReference type="AlphaFoldDB" id="A0A285N079"/>
<dbReference type="EMBL" id="OBEI01000001">
    <property type="protein sequence ID" value="SNZ02864.1"/>
    <property type="molecule type" value="Genomic_DNA"/>
</dbReference>
<organism evidence="1 2">
    <name type="scientific">Persephonella hydrogeniphila</name>
    <dbReference type="NCBI Taxonomy" id="198703"/>
    <lineage>
        <taxon>Bacteria</taxon>
        <taxon>Pseudomonadati</taxon>
        <taxon>Aquificota</taxon>
        <taxon>Aquificia</taxon>
        <taxon>Aquificales</taxon>
        <taxon>Hydrogenothermaceae</taxon>
        <taxon>Persephonella</taxon>
    </lineage>
</organism>
<sequence length="152" mass="16595">MITVQSPSIEEGGIIPVEYTCDGSDISPELRWSGFPPETRSFVVIMDDPDAPLGTFTHWVVYDIPAGISYLPENFPKVPEVEGIKQGINDFGKVGYGGPCPPLGKPHRYFFKVFALGEAVLGLPPGASRQEVEMIMTGKVLDEGYLMGIYGR</sequence>
<dbReference type="NCBIfam" id="TIGR00481">
    <property type="entry name" value="YbhB/YbcL family Raf kinase inhibitor-like protein"/>
    <property type="match status" value="1"/>
</dbReference>
<dbReference type="PANTHER" id="PTHR30289">
    <property type="entry name" value="UNCHARACTERIZED PROTEIN YBCL-RELATED"/>
    <property type="match status" value="1"/>
</dbReference>
<name>A0A285N079_9AQUI</name>
<reference evidence="2" key="1">
    <citation type="submission" date="2017-09" db="EMBL/GenBank/DDBJ databases">
        <authorList>
            <person name="Varghese N."/>
            <person name="Submissions S."/>
        </authorList>
    </citation>
    <scope>NUCLEOTIDE SEQUENCE [LARGE SCALE GENOMIC DNA]</scope>
    <source>
        <strain evidence="2">DSM 15103</strain>
    </source>
</reference>
<dbReference type="SUPFAM" id="SSF49777">
    <property type="entry name" value="PEBP-like"/>
    <property type="match status" value="1"/>
</dbReference>
<proteinExistence type="predicted"/>